<dbReference type="Pfam" id="PF01261">
    <property type="entry name" value="AP_endonuc_2"/>
    <property type="match status" value="1"/>
</dbReference>
<gene>
    <name evidence="2" type="ORF">ACFPCY_30590</name>
</gene>
<reference evidence="3" key="1">
    <citation type="journal article" date="2019" name="Int. J. Syst. Evol. Microbiol.">
        <title>The Global Catalogue of Microorganisms (GCM) 10K type strain sequencing project: providing services to taxonomists for standard genome sequencing and annotation.</title>
        <authorList>
            <consortium name="The Broad Institute Genomics Platform"/>
            <consortium name="The Broad Institute Genome Sequencing Center for Infectious Disease"/>
            <person name="Wu L."/>
            <person name="Ma J."/>
        </authorList>
    </citation>
    <scope>NUCLEOTIDE SEQUENCE [LARGE SCALE GENOMIC DNA]</scope>
    <source>
        <strain evidence="3">KLKA75</strain>
    </source>
</reference>
<proteinExistence type="predicted"/>
<dbReference type="InterPro" id="IPR013022">
    <property type="entry name" value="Xyl_isomerase-like_TIM-brl"/>
</dbReference>
<dbReference type="EMBL" id="JBHSIT010000010">
    <property type="protein sequence ID" value="MFC4911688.1"/>
    <property type="molecule type" value="Genomic_DNA"/>
</dbReference>
<dbReference type="InterPro" id="IPR050312">
    <property type="entry name" value="IolE/XylAMocC-like"/>
</dbReference>
<evidence type="ECO:0000259" key="1">
    <source>
        <dbReference type="Pfam" id="PF01261"/>
    </source>
</evidence>
<keyword evidence="3" id="KW-1185">Reference proteome</keyword>
<dbReference type="RefSeq" id="WP_378260863.1">
    <property type="nucleotide sequence ID" value="NZ_JBHSIT010000010.1"/>
</dbReference>
<dbReference type="Gene3D" id="3.20.20.150">
    <property type="entry name" value="Divalent-metal-dependent TIM barrel enzymes"/>
    <property type="match status" value="1"/>
</dbReference>
<dbReference type="PANTHER" id="PTHR12110:SF41">
    <property type="entry name" value="INOSOSE DEHYDRATASE"/>
    <property type="match status" value="1"/>
</dbReference>
<feature type="domain" description="Xylose isomerase-like TIM barrel" evidence="1">
    <location>
        <begin position="30"/>
        <end position="284"/>
    </location>
</feature>
<accession>A0ABV9U5B9</accession>
<organism evidence="2 3">
    <name type="scientific">Actinomadura gamaensis</name>
    <dbReference type="NCBI Taxonomy" id="1763541"/>
    <lineage>
        <taxon>Bacteria</taxon>
        <taxon>Bacillati</taxon>
        <taxon>Actinomycetota</taxon>
        <taxon>Actinomycetes</taxon>
        <taxon>Streptosporangiales</taxon>
        <taxon>Thermomonosporaceae</taxon>
        <taxon>Actinomadura</taxon>
    </lineage>
</organism>
<evidence type="ECO:0000313" key="2">
    <source>
        <dbReference type="EMBL" id="MFC4911688.1"/>
    </source>
</evidence>
<name>A0ABV9U5B9_9ACTN</name>
<dbReference type="SUPFAM" id="SSF51658">
    <property type="entry name" value="Xylose isomerase-like"/>
    <property type="match status" value="1"/>
</dbReference>
<dbReference type="Proteomes" id="UP001595872">
    <property type="component" value="Unassembled WGS sequence"/>
</dbReference>
<comment type="caution">
    <text evidence="2">The sequence shown here is derived from an EMBL/GenBank/DDBJ whole genome shotgun (WGS) entry which is preliminary data.</text>
</comment>
<sequence>MTVRVAAAPISWGVCEVPGWGHQLAPERVLDEIEALGLDAVERGPDGFLPDDPDERDMLLKRHGLRMVGAFVPVVLHDPDRDPLGEIDRALDGLPAETVLVLAAATGSTGYDTRPVLGAREWGTLLRHLDAAVEHAAARDRAVTLHPHVGTLVEREREVVRVLDGCAVPLCLDTGHLLIGGTDPLALARSAAERVGHVHLKDVDVELARRVRDGETPYAEAVAKELYRPLGQGGVDVAGIVRALDESGYDGWYVLEQDTVLDAEPPGGRGPVEDVADGLAFLRKVAAP</sequence>
<dbReference type="InterPro" id="IPR036237">
    <property type="entry name" value="Xyl_isomerase-like_sf"/>
</dbReference>
<protein>
    <submittedName>
        <fullName evidence="2">TIM barrel protein</fullName>
    </submittedName>
</protein>
<evidence type="ECO:0000313" key="3">
    <source>
        <dbReference type="Proteomes" id="UP001595872"/>
    </source>
</evidence>
<dbReference type="PANTHER" id="PTHR12110">
    <property type="entry name" value="HYDROXYPYRUVATE ISOMERASE"/>
    <property type="match status" value="1"/>
</dbReference>